<name>A0A813JUN1_POLGL</name>
<dbReference type="EMBL" id="CAJNNV010003374">
    <property type="protein sequence ID" value="CAE8588898.1"/>
    <property type="molecule type" value="Genomic_DNA"/>
</dbReference>
<keyword evidence="2 3" id="KW-0413">Isomerase</keyword>
<dbReference type="InterPro" id="IPR002130">
    <property type="entry name" value="Cyclophilin-type_PPIase_dom"/>
</dbReference>
<dbReference type="EC" id="5.2.1.8" evidence="3"/>
<comment type="catalytic activity">
    <reaction evidence="3">
        <text>[protein]-peptidylproline (omega=180) = [protein]-peptidylproline (omega=0)</text>
        <dbReference type="Rhea" id="RHEA:16237"/>
        <dbReference type="Rhea" id="RHEA-COMP:10747"/>
        <dbReference type="Rhea" id="RHEA-COMP:10748"/>
        <dbReference type="ChEBI" id="CHEBI:83833"/>
        <dbReference type="ChEBI" id="CHEBI:83834"/>
        <dbReference type="EC" id="5.2.1.8"/>
    </reaction>
</comment>
<dbReference type="OrthoDB" id="423037at2759"/>
<dbReference type="InterPro" id="IPR029000">
    <property type="entry name" value="Cyclophilin-like_dom_sf"/>
</dbReference>
<evidence type="ECO:0000256" key="2">
    <source>
        <dbReference type="ARBA" id="ARBA00023235"/>
    </source>
</evidence>
<reference evidence="6" key="1">
    <citation type="submission" date="2021-02" db="EMBL/GenBank/DDBJ databases">
        <authorList>
            <person name="Dougan E. K."/>
            <person name="Rhodes N."/>
            <person name="Thang M."/>
            <person name="Chan C."/>
        </authorList>
    </citation>
    <scope>NUCLEOTIDE SEQUENCE</scope>
</reference>
<dbReference type="InterPro" id="IPR020892">
    <property type="entry name" value="Cyclophilin-type_PPIase_CS"/>
</dbReference>
<organism evidence="6 7">
    <name type="scientific">Polarella glacialis</name>
    <name type="common">Dinoflagellate</name>
    <dbReference type="NCBI Taxonomy" id="89957"/>
    <lineage>
        <taxon>Eukaryota</taxon>
        <taxon>Sar</taxon>
        <taxon>Alveolata</taxon>
        <taxon>Dinophyceae</taxon>
        <taxon>Suessiales</taxon>
        <taxon>Suessiaceae</taxon>
        <taxon>Polarella</taxon>
    </lineage>
</organism>
<evidence type="ECO:0000256" key="1">
    <source>
        <dbReference type="ARBA" id="ARBA00023110"/>
    </source>
</evidence>
<dbReference type="Proteomes" id="UP000626109">
    <property type="component" value="Unassembled WGS sequence"/>
</dbReference>
<evidence type="ECO:0000259" key="4">
    <source>
        <dbReference type="PROSITE" id="PS50072"/>
    </source>
</evidence>
<dbReference type="PANTHER" id="PTHR43246">
    <property type="entry name" value="PEPTIDYL-PROLYL CIS-TRANS ISOMERASE CYP38, CHLOROPLASTIC"/>
    <property type="match status" value="1"/>
</dbReference>
<comment type="caution">
    <text evidence="6">The sequence shown here is derived from an EMBL/GenBank/DDBJ whole genome shotgun (WGS) entry which is preliminary data.</text>
</comment>
<feature type="domain" description="PPIase cyclophilin-type" evidence="4">
    <location>
        <begin position="8"/>
        <end position="165"/>
    </location>
</feature>
<comment type="similarity">
    <text evidence="3">Belongs to the cyclophilin-type PPIase family.</text>
</comment>
<protein>
    <recommendedName>
        <fullName evidence="3">Peptidyl-prolyl cis-trans isomerase</fullName>
        <shortName evidence="3">PPIase</shortName>
        <ecNumber evidence="3">5.2.1.8</ecNumber>
    </recommendedName>
</protein>
<comment type="function">
    <text evidence="3">PPIases accelerate the folding of proteins. It catalyzes the cis-trans isomerization of proline imidic peptide bonds in oligopeptides.</text>
</comment>
<evidence type="ECO:0000313" key="7">
    <source>
        <dbReference type="Proteomes" id="UP000626109"/>
    </source>
</evidence>
<keyword evidence="8" id="KW-1185">Reference proteome</keyword>
<dbReference type="PROSITE" id="PS00170">
    <property type="entry name" value="CSA_PPIASE_1"/>
    <property type="match status" value="1"/>
</dbReference>
<dbReference type="GO" id="GO:0006457">
    <property type="term" value="P:protein folding"/>
    <property type="evidence" value="ECO:0007669"/>
    <property type="project" value="InterPro"/>
</dbReference>
<dbReference type="EMBL" id="CAJNNW010026449">
    <property type="protein sequence ID" value="CAE8685460.1"/>
    <property type="molecule type" value="Genomic_DNA"/>
</dbReference>
<dbReference type="InterPro" id="IPR044665">
    <property type="entry name" value="E_coli_cyclophilin_A-like"/>
</dbReference>
<dbReference type="PROSITE" id="PS50072">
    <property type="entry name" value="CSA_PPIASE_2"/>
    <property type="match status" value="1"/>
</dbReference>
<dbReference type="Proteomes" id="UP000654075">
    <property type="component" value="Unassembled WGS sequence"/>
</dbReference>
<dbReference type="OMA" id="WGNTAIL"/>
<dbReference type="PRINTS" id="PR00153">
    <property type="entry name" value="CSAPPISMRASE"/>
</dbReference>
<evidence type="ECO:0000256" key="3">
    <source>
        <dbReference type="RuleBase" id="RU363019"/>
    </source>
</evidence>
<evidence type="ECO:0000313" key="5">
    <source>
        <dbReference type="EMBL" id="CAE8588898.1"/>
    </source>
</evidence>
<evidence type="ECO:0000313" key="8">
    <source>
        <dbReference type="Proteomes" id="UP000654075"/>
    </source>
</evidence>
<dbReference type="Pfam" id="PF00160">
    <property type="entry name" value="Pro_isomerase"/>
    <property type="match status" value="1"/>
</dbReference>
<proteinExistence type="inferred from homology"/>
<dbReference type="SUPFAM" id="SSF50891">
    <property type="entry name" value="Cyclophilin-like"/>
    <property type="match status" value="1"/>
</dbReference>
<accession>A0A813JUN1</accession>
<dbReference type="GO" id="GO:0003755">
    <property type="term" value="F:peptidyl-prolyl cis-trans isomerase activity"/>
    <property type="evidence" value="ECO:0007669"/>
    <property type="project" value="UniProtKB-UniRule"/>
</dbReference>
<dbReference type="AlphaFoldDB" id="A0A813JUN1"/>
<keyword evidence="1 3" id="KW-0697">Rotamase</keyword>
<evidence type="ECO:0000313" key="6">
    <source>
        <dbReference type="EMBL" id="CAE8685460.1"/>
    </source>
</evidence>
<sequence length="182" mass="19968">MSGPKVRFTVQLAEGASPESFVVQVHPEWAKRGAERFVKLVESGYFTECRVHRVVEGFMAQFGLAADPKVYALWGNTAILDDSVKQSNTRGRLSFAMRGLDTRTCQVFISYGDNSVLDSDGFAPFAEVVENMEVADKFYSGYGDAPPGGGGPQPERIKKLGNAALEDFPKLSYIIQAEIMSE</sequence>
<dbReference type="Gene3D" id="2.40.100.10">
    <property type="entry name" value="Cyclophilin-like"/>
    <property type="match status" value="1"/>
</dbReference>
<gene>
    <name evidence="5" type="ORF">PGLA1383_LOCUS7681</name>
    <name evidence="6" type="ORF">PGLA2088_LOCUS24474</name>
</gene>